<comment type="caution">
    <text evidence="1">The sequence shown here is derived from an EMBL/GenBank/DDBJ whole genome shotgun (WGS) entry which is preliminary data.</text>
</comment>
<organism evidence="1 2">
    <name type="scientific">Pedobacter agri</name>
    <dbReference type="NCBI Taxonomy" id="454586"/>
    <lineage>
        <taxon>Bacteria</taxon>
        <taxon>Pseudomonadati</taxon>
        <taxon>Bacteroidota</taxon>
        <taxon>Sphingobacteriia</taxon>
        <taxon>Sphingobacteriales</taxon>
        <taxon>Sphingobacteriaceae</taxon>
        <taxon>Pedobacter</taxon>
    </lineage>
</organism>
<dbReference type="EMBL" id="JAPJUH010000007">
    <property type="protein sequence ID" value="MCX3267356.1"/>
    <property type="molecule type" value="Genomic_DNA"/>
</dbReference>
<name>A0A9X3IAX4_9SPHI</name>
<sequence length="192" mass="22346">METKLEKDWYSIVVYPQKGIINKVKIMKDELADRIGNYKSRNSEAHITIIEFEADLNEFLFYKYYVKNFCLYQKPEHISFNEIVLSKQSKALVLLPAIASKIYLRDLLKNFRRGLKHMNVTNGLVAHISIGRALDPNQIEGANNIFNNINLDFNCEKIAIRKFNTSIGQFEVIYEFFFQGKPPVKGQLSLFQ</sequence>
<dbReference type="Proteomes" id="UP001142592">
    <property type="component" value="Unassembled WGS sequence"/>
</dbReference>
<dbReference type="AlphaFoldDB" id="A0A9X3IAX4"/>
<evidence type="ECO:0000313" key="1">
    <source>
        <dbReference type="EMBL" id="MCX3267356.1"/>
    </source>
</evidence>
<dbReference type="InterPro" id="IPR009097">
    <property type="entry name" value="Cyclic_Pdiesterase"/>
</dbReference>
<dbReference type="SUPFAM" id="SSF55144">
    <property type="entry name" value="LigT-like"/>
    <property type="match status" value="1"/>
</dbReference>
<accession>A0A9X3IAX4</accession>
<protein>
    <recommendedName>
        <fullName evidence="3">2'-5' RNA ligase</fullName>
    </recommendedName>
</protein>
<proteinExistence type="predicted"/>
<dbReference type="Gene3D" id="3.90.1140.10">
    <property type="entry name" value="Cyclic phosphodiesterase"/>
    <property type="match status" value="1"/>
</dbReference>
<reference evidence="1" key="1">
    <citation type="submission" date="2022-11" db="EMBL/GenBank/DDBJ databases">
        <authorList>
            <person name="Graham C."/>
            <person name="Newman J.D."/>
        </authorList>
    </citation>
    <scope>NUCLEOTIDE SEQUENCE</scope>
    <source>
        <strain evidence="1">DSM 19486</strain>
    </source>
</reference>
<gene>
    <name evidence="1" type="ORF">OQZ29_21515</name>
</gene>
<evidence type="ECO:0000313" key="2">
    <source>
        <dbReference type="Proteomes" id="UP001142592"/>
    </source>
</evidence>
<keyword evidence="2" id="KW-1185">Reference proteome</keyword>
<evidence type="ECO:0008006" key="3">
    <source>
        <dbReference type="Google" id="ProtNLM"/>
    </source>
</evidence>
<dbReference type="RefSeq" id="WP_010602718.1">
    <property type="nucleotide sequence ID" value="NZ_JAPJUH010000007.1"/>
</dbReference>